<evidence type="ECO:0000256" key="1">
    <source>
        <dbReference type="ARBA" id="ARBA00004251"/>
    </source>
</evidence>
<accession>A0AAD5GEN0</accession>
<dbReference type="AlphaFoldDB" id="A0AAD5GEN0"/>
<evidence type="ECO:0000256" key="9">
    <source>
        <dbReference type="ARBA" id="ARBA00023136"/>
    </source>
</evidence>
<dbReference type="EMBL" id="JAMZMK010009060">
    <property type="protein sequence ID" value="KAI7737353.1"/>
    <property type="molecule type" value="Genomic_DNA"/>
</dbReference>
<comment type="similarity">
    <text evidence="2">Belongs to the RLP family.</text>
</comment>
<dbReference type="InterPro" id="IPR001611">
    <property type="entry name" value="Leu-rich_rpt"/>
</dbReference>
<keyword evidence="4" id="KW-0433">Leucine-rich repeat</keyword>
<dbReference type="FunFam" id="3.80.10.10:FF:000213">
    <property type="entry name" value="Tyrosine-sulfated glycopeptide receptor 1"/>
    <property type="match status" value="2"/>
</dbReference>
<dbReference type="Gene3D" id="3.80.10.10">
    <property type="entry name" value="Ribonuclease Inhibitor"/>
    <property type="match status" value="5"/>
</dbReference>
<comment type="subcellular location">
    <subcellularLocation>
        <location evidence="1">Cell membrane</location>
        <topology evidence="1">Single-pass type I membrane protein</topology>
    </subcellularLocation>
</comment>
<reference evidence="14" key="1">
    <citation type="submission" date="2022-06" db="EMBL/GenBank/DDBJ databases">
        <title>Uncovering the hologenomic basis of an extraordinary plant invasion.</title>
        <authorList>
            <person name="Bieker V.C."/>
            <person name="Martin M.D."/>
            <person name="Gilbert T."/>
            <person name="Hodgins K."/>
            <person name="Battlay P."/>
            <person name="Petersen B."/>
            <person name="Wilson J."/>
        </authorList>
    </citation>
    <scope>NUCLEOTIDE SEQUENCE</scope>
    <source>
        <strain evidence="14">AA19_3_7</strain>
        <tissue evidence="14">Leaf</tissue>
    </source>
</reference>
<dbReference type="InterPro" id="IPR055414">
    <property type="entry name" value="LRR_R13L4/SHOC2-like"/>
</dbReference>
<evidence type="ECO:0000256" key="4">
    <source>
        <dbReference type="ARBA" id="ARBA00022614"/>
    </source>
</evidence>
<evidence type="ECO:0000256" key="8">
    <source>
        <dbReference type="ARBA" id="ARBA00022989"/>
    </source>
</evidence>
<dbReference type="PANTHER" id="PTHR48061:SF2">
    <property type="entry name" value="RECEPTOR LIKE PROTEIN 30-LIKE"/>
    <property type="match status" value="1"/>
</dbReference>
<dbReference type="GO" id="GO:0005886">
    <property type="term" value="C:plasma membrane"/>
    <property type="evidence" value="ECO:0007669"/>
    <property type="project" value="UniProtKB-SubCell"/>
</dbReference>
<protein>
    <recommendedName>
        <fullName evidence="13">Disease resistance R13L4/SHOC-2-like LRR domain-containing protein</fullName>
    </recommendedName>
</protein>
<dbReference type="PRINTS" id="PR00019">
    <property type="entry name" value="LEURICHRPT"/>
</dbReference>
<evidence type="ECO:0000256" key="3">
    <source>
        <dbReference type="ARBA" id="ARBA00022475"/>
    </source>
</evidence>
<feature type="chain" id="PRO_5042075812" description="Disease resistance R13L4/SHOC-2-like LRR domain-containing protein" evidence="12">
    <location>
        <begin position="23"/>
        <end position="1070"/>
    </location>
</feature>
<dbReference type="SUPFAM" id="SSF52058">
    <property type="entry name" value="L domain-like"/>
    <property type="match status" value="4"/>
</dbReference>
<evidence type="ECO:0000256" key="12">
    <source>
        <dbReference type="SAM" id="SignalP"/>
    </source>
</evidence>
<dbReference type="Pfam" id="PF23598">
    <property type="entry name" value="LRR_14"/>
    <property type="match status" value="1"/>
</dbReference>
<evidence type="ECO:0000256" key="10">
    <source>
        <dbReference type="ARBA" id="ARBA00023180"/>
    </source>
</evidence>
<evidence type="ECO:0000256" key="6">
    <source>
        <dbReference type="ARBA" id="ARBA00022729"/>
    </source>
</evidence>
<evidence type="ECO:0000256" key="5">
    <source>
        <dbReference type="ARBA" id="ARBA00022692"/>
    </source>
</evidence>
<evidence type="ECO:0000313" key="15">
    <source>
        <dbReference type="Proteomes" id="UP001206925"/>
    </source>
</evidence>
<name>A0AAD5GEN0_AMBAR</name>
<keyword evidence="6 12" id="KW-0732">Signal</keyword>
<keyword evidence="7" id="KW-0677">Repeat</keyword>
<dbReference type="InterPro" id="IPR046956">
    <property type="entry name" value="RLP23-like"/>
</dbReference>
<comment type="caution">
    <text evidence="14">The sequence shown here is derived from an EMBL/GenBank/DDBJ whole genome shotgun (WGS) entry which is preliminary data.</text>
</comment>
<keyword evidence="15" id="KW-1185">Reference proteome</keyword>
<dbReference type="Proteomes" id="UP001206925">
    <property type="component" value="Unassembled WGS sequence"/>
</dbReference>
<evidence type="ECO:0000256" key="11">
    <source>
        <dbReference type="SAM" id="Phobius"/>
    </source>
</evidence>
<dbReference type="InterPro" id="IPR003591">
    <property type="entry name" value="Leu-rich_rpt_typical-subtyp"/>
</dbReference>
<dbReference type="Pfam" id="PF13855">
    <property type="entry name" value="LRR_8"/>
    <property type="match status" value="3"/>
</dbReference>
<dbReference type="FunFam" id="3.80.10.10:FF:000299">
    <property type="entry name" value="Piriformospora indica-insensitive protein 2"/>
    <property type="match status" value="1"/>
</dbReference>
<evidence type="ECO:0000259" key="13">
    <source>
        <dbReference type="Pfam" id="PF23598"/>
    </source>
</evidence>
<sequence length="1070" mass="118758">MSNNSIMLFFLLSLFFIASTSSSSSAAVNNTHKCSVQQTLALLLFKQNLSSINFSSEYVYYTPCEDWLGSGYKPMMMNWNTSTNCCDWNGVTCDHSTGDVIGLDLSCGMLLGTIHPNTTLFHLPRLQRLNLAYNDFFDSQLPADIGRLSNSLTHLNISYCGFTGQVPTDISHLHKLVSLDLSRNEFTVLPTNLNISSSSLKLLNLQNTGLQGNLPHNIFSLQSLETLDLLWNSLTGHIPSEISLLPKLVYLDLSANGNGIDNLLIQPHILRLVLPTYLNISSSLRSLHLSSTSLQGKLPDNIFNLEYLEELDLSANSNLSGPFPKVNKSSSIPLRWLDLSSTSLSGEIPTSIGHLKSLVSLDISYCRLNGSLPKSLGNLKYLGYLYLSNNKFQGNMPLELFSLQSLVRLSLDNNQLTGQIDVLDNGPSLQTFQRLTNLTYIDLSHNNFRGDWELDALLSSLPNLDTLILSQCGISVTTSNASKHYVNPGFQLLSLASCSLKVFPVSIRAMTNLQLLDLSNNDIQGHIPYWIGEIGRNLLSVLNLTNNLLTGTIPNVYKDWSWLEGFILNGNQLEGKVPTSLNKCQRLKVIDLGNNQLSDTFPSWLGGLPNLQALILKSNNFYGGIVTSSKYNFPFQSLRVLDLSHNGFVRQLPTKYFQNFNAMKNVVKKNTEPTYMSTNNVYYSVIVAMKGVDLYIPQLSVDYKIVDLSNNKFEGEIPNIIGNLKSLIVLNLSHNNLTGRIPHALANISEIESLDLSWNQLTGEIPQSLADLTFLEFLNLSQNHLVGHIPQGRQFNTFDEYSFGGNPKLCGVPLPNKCIEHLQKPQPEGDGDGEEENGFTWKVVVTGYGCGTLLGIVLGYLMLSTRRPKWSTPNKIFSKFQCHEECAVKGVDLYFPQLLVDYTIIDLSDNKFHGEIPDITGYLKSLKVLNLSHNSLTGRIPHALGLISEIESLDLSWNQLTGEIPQSLADLTFLEFLNLSQNHLVGRIPQGRQFNTFDGYSFGGNPKLCGLPLPNKCSEHLQKPQLEGDGDGEEENGFTWKVVVMGYGCGALLGIVLGYLMLSIGRPKWF</sequence>
<keyword evidence="9 11" id="KW-0472">Membrane</keyword>
<keyword evidence="10" id="KW-0325">Glycoprotein</keyword>
<dbReference type="GO" id="GO:0051707">
    <property type="term" value="P:response to other organism"/>
    <property type="evidence" value="ECO:0007669"/>
    <property type="project" value="UniProtKB-ARBA"/>
</dbReference>
<feature type="non-terminal residue" evidence="14">
    <location>
        <position position="1070"/>
    </location>
</feature>
<keyword evidence="3" id="KW-1003">Cell membrane</keyword>
<keyword evidence="8 11" id="KW-1133">Transmembrane helix</keyword>
<proteinExistence type="inferred from homology"/>
<organism evidence="14 15">
    <name type="scientific">Ambrosia artemisiifolia</name>
    <name type="common">Common ragweed</name>
    <dbReference type="NCBI Taxonomy" id="4212"/>
    <lineage>
        <taxon>Eukaryota</taxon>
        <taxon>Viridiplantae</taxon>
        <taxon>Streptophyta</taxon>
        <taxon>Embryophyta</taxon>
        <taxon>Tracheophyta</taxon>
        <taxon>Spermatophyta</taxon>
        <taxon>Magnoliopsida</taxon>
        <taxon>eudicotyledons</taxon>
        <taxon>Gunneridae</taxon>
        <taxon>Pentapetalae</taxon>
        <taxon>asterids</taxon>
        <taxon>campanulids</taxon>
        <taxon>Asterales</taxon>
        <taxon>Asteraceae</taxon>
        <taxon>Asteroideae</taxon>
        <taxon>Heliantheae alliance</taxon>
        <taxon>Heliantheae</taxon>
        <taxon>Ambrosia</taxon>
    </lineage>
</organism>
<feature type="transmembrane region" description="Helical" evidence="11">
    <location>
        <begin position="1042"/>
        <end position="1062"/>
    </location>
</feature>
<gene>
    <name evidence="14" type="ORF">M8C21_028816</name>
</gene>
<dbReference type="PANTHER" id="PTHR48061">
    <property type="entry name" value="LEUCINE-RICH REPEAT RECEPTOR PROTEIN KINASE EMS1-LIKE-RELATED"/>
    <property type="match status" value="1"/>
</dbReference>
<dbReference type="GO" id="GO:0006952">
    <property type="term" value="P:defense response"/>
    <property type="evidence" value="ECO:0007669"/>
    <property type="project" value="UniProtKB-ARBA"/>
</dbReference>
<evidence type="ECO:0000256" key="2">
    <source>
        <dbReference type="ARBA" id="ARBA00009592"/>
    </source>
</evidence>
<feature type="transmembrane region" description="Helical" evidence="11">
    <location>
        <begin position="839"/>
        <end position="863"/>
    </location>
</feature>
<feature type="signal peptide" evidence="12">
    <location>
        <begin position="1"/>
        <end position="22"/>
    </location>
</feature>
<evidence type="ECO:0000313" key="14">
    <source>
        <dbReference type="EMBL" id="KAI7737353.1"/>
    </source>
</evidence>
<dbReference type="Pfam" id="PF00560">
    <property type="entry name" value="LRR_1"/>
    <property type="match status" value="3"/>
</dbReference>
<feature type="domain" description="Disease resistance R13L4/SHOC-2-like LRR" evidence="13">
    <location>
        <begin position="332"/>
        <end position="519"/>
    </location>
</feature>
<dbReference type="InterPro" id="IPR032675">
    <property type="entry name" value="LRR_dom_sf"/>
</dbReference>
<keyword evidence="5 11" id="KW-0812">Transmembrane</keyword>
<dbReference type="SMART" id="SM00369">
    <property type="entry name" value="LRR_TYP"/>
    <property type="match status" value="13"/>
</dbReference>
<evidence type="ECO:0000256" key="7">
    <source>
        <dbReference type="ARBA" id="ARBA00022737"/>
    </source>
</evidence>